<dbReference type="PROSITE" id="PS50920">
    <property type="entry name" value="SOLCAR"/>
    <property type="match status" value="2"/>
</dbReference>
<evidence type="ECO:0000256" key="1">
    <source>
        <dbReference type="ARBA" id="ARBA00004141"/>
    </source>
</evidence>
<feature type="repeat" description="Solcar" evidence="4">
    <location>
        <begin position="14"/>
        <end position="99"/>
    </location>
</feature>
<feature type="transmembrane region" description="Helical" evidence="6">
    <location>
        <begin position="16"/>
        <end position="37"/>
    </location>
</feature>
<evidence type="ECO:0000313" key="7">
    <source>
        <dbReference type="EMBL" id="WIA11869.1"/>
    </source>
</evidence>
<evidence type="ECO:0000256" key="2">
    <source>
        <dbReference type="ARBA" id="ARBA00022692"/>
    </source>
</evidence>
<comment type="similarity">
    <text evidence="5">Belongs to the mitochondrial carrier (TC 2.A.29) family.</text>
</comment>
<comment type="subcellular location">
    <subcellularLocation>
        <location evidence="1">Membrane</location>
        <topology evidence="1">Multi-pass membrane protein</topology>
    </subcellularLocation>
</comment>
<keyword evidence="6" id="KW-1133">Transmembrane helix</keyword>
<accession>A0ABY8TSM3</accession>
<dbReference type="InterPro" id="IPR023395">
    <property type="entry name" value="MCP_dom_sf"/>
</dbReference>
<keyword evidence="8" id="KW-1185">Reference proteome</keyword>
<reference evidence="7 8" key="1">
    <citation type="submission" date="2023-05" db="EMBL/GenBank/DDBJ databases">
        <title>A 100% complete, gapless, phased diploid assembly of the Scenedesmus obliquus UTEX 3031 genome.</title>
        <authorList>
            <person name="Biondi T.C."/>
            <person name="Hanschen E.R."/>
            <person name="Kwon T."/>
            <person name="Eng W."/>
            <person name="Kruse C.P.S."/>
            <person name="Koehler S.I."/>
            <person name="Kunde Y."/>
            <person name="Gleasner C.D."/>
            <person name="You Mak K.T."/>
            <person name="Polle J."/>
            <person name="Hovde B.T."/>
            <person name="Starkenburg S.R."/>
        </authorList>
    </citation>
    <scope>NUCLEOTIDE SEQUENCE [LARGE SCALE GENOMIC DNA]</scope>
    <source>
        <strain evidence="7 8">DOE0152z</strain>
    </source>
</reference>
<protein>
    <recommendedName>
        <fullName evidence="9">Mitochondrial carrier protein</fullName>
    </recommendedName>
</protein>
<evidence type="ECO:0000256" key="6">
    <source>
        <dbReference type="SAM" id="Phobius"/>
    </source>
</evidence>
<dbReference type="Gene3D" id="1.50.40.10">
    <property type="entry name" value="Mitochondrial carrier domain"/>
    <property type="match status" value="2"/>
</dbReference>
<organism evidence="7 8">
    <name type="scientific">Tetradesmus obliquus</name>
    <name type="common">Green alga</name>
    <name type="synonym">Acutodesmus obliquus</name>
    <dbReference type="NCBI Taxonomy" id="3088"/>
    <lineage>
        <taxon>Eukaryota</taxon>
        <taxon>Viridiplantae</taxon>
        <taxon>Chlorophyta</taxon>
        <taxon>core chlorophytes</taxon>
        <taxon>Chlorophyceae</taxon>
        <taxon>CS clade</taxon>
        <taxon>Sphaeropleales</taxon>
        <taxon>Scenedesmaceae</taxon>
        <taxon>Tetradesmus</taxon>
    </lineage>
</organism>
<evidence type="ECO:0000256" key="5">
    <source>
        <dbReference type="RuleBase" id="RU000488"/>
    </source>
</evidence>
<dbReference type="InterPro" id="IPR018108">
    <property type="entry name" value="MCP_transmembrane"/>
</dbReference>
<feature type="repeat" description="Solcar" evidence="4">
    <location>
        <begin position="134"/>
        <end position="221"/>
    </location>
</feature>
<sequence length="231" mass="24468">MAGQEINWDRLDKAKFFYVGVGLFSGVTTTLFPLSVIKTRQMASHNSAHAGLAGTRLVARTIWQQEGVRGFYRGFGTVLLGTMPGRTIYMTSLEMAKSATQKLGEKLEIAPSALAGVSSFVGGAAGSLSTQAVVVPIDVVAAGVLSGCTSALLTNPLDLVKTRLQVAEPVNGAVPSWGAVLRELLLEEGPRGLLRGVVPRMAASCLWGTCMVSAYEFLKRICALPEPEAQQ</sequence>
<evidence type="ECO:0008006" key="9">
    <source>
        <dbReference type="Google" id="ProtNLM"/>
    </source>
</evidence>
<keyword evidence="2 4" id="KW-0812">Transmembrane</keyword>
<keyword evidence="3 4" id="KW-0472">Membrane</keyword>
<evidence type="ECO:0000256" key="4">
    <source>
        <dbReference type="PROSITE-ProRule" id="PRU00282"/>
    </source>
</evidence>
<dbReference type="Proteomes" id="UP001244341">
    <property type="component" value="Chromosome 3b"/>
</dbReference>
<evidence type="ECO:0000256" key="3">
    <source>
        <dbReference type="ARBA" id="ARBA00023136"/>
    </source>
</evidence>
<proteinExistence type="inferred from homology"/>
<gene>
    <name evidence="7" type="ORF">OEZ85_011955</name>
</gene>
<name>A0ABY8TSM3_TETOB</name>
<dbReference type="EMBL" id="CP126210">
    <property type="protein sequence ID" value="WIA11869.1"/>
    <property type="molecule type" value="Genomic_DNA"/>
</dbReference>
<evidence type="ECO:0000313" key="8">
    <source>
        <dbReference type="Proteomes" id="UP001244341"/>
    </source>
</evidence>
<dbReference type="PANTHER" id="PTHR46080">
    <property type="entry name" value="MITOCHONDRIAL SUBSTRATE CARRIER FAMILY PROTEIN J"/>
    <property type="match status" value="1"/>
</dbReference>
<dbReference type="SUPFAM" id="SSF103506">
    <property type="entry name" value="Mitochondrial carrier"/>
    <property type="match status" value="1"/>
</dbReference>
<dbReference type="Pfam" id="PF00153">
    <property type="entry name" value="Mito_carr"/>
    <property type="match status" value="2"/>
</dbReference>
<keyword evidence="5" id="KW-0813">Transport</keyword>
<dbReference type="PANTHER" id="PTHR46080:SF3">
    <property type="entry name" value="MITOCHONDRIAL SUBSTRATE CARRIER FAMILY PROTEIN"/>
    <property type="match status" value="1"/>
</dbReference>